<protein>
    <submittedName>
        <fullName evidence="8">Wimple/ift172, putative</fullName>
    </submittedName>
</protein>
<name>C5LFN3_PERM5</name>
<dbReference type="GO" id="GO:0036064">
    <property type="term" value="C:ciliary basal body"/>
    <property type="evidence" value="ECO:0007669"/>
    <property type="project" value="TreeGrafter"/>
</dbReference>
<dbReference type="Proteomes" id="UP000007800">
    <property type="component" value="Unassembled WGS sequence"/>
</dbReference>
<keyword evidence="9" id="KW-1185">Reference proteome</keyword>
<keyword evidence="4" id="KW-0969">Cilium</keyword>
<organism evidence="9">
    <name type="scientific">Perkinsus marinus (strain ATCC 50983 / TXsc)</name>
    <dbReference type="NCBI Taxonomy" id="423536"/>
    <lineage>
        <taxon>Eukaryota</taxon>
        <taxon>Sar</taxon>
        <taxon>Alveolata</taxon>
        <taxon>Perkinsozoa</taxon>
        <taxon>Perkinsea</taxon>
        <taxon>Perkinsida</taxon>
        <taxon>Perkinsidae</taxon>
        <taxon>Perkinsus</taxon>
    </lineage>
</organism>
<dbReference type="PANTHER" id="PTHR15722">
    <property type="entry name" value="IFT140/172-RELATED"/>
    <property type="match status" value="1"/>
</dbReference>
<evidence type="ECO:0000313" key="8">
    <source>
        <dbReference type="EMBL" id="EER04458.1"/>
    </source>
</evidence>
<dbReference type="OMA" id="LKRTIWQ"/>
<dbReference type="InterPro" id="IPR011990">
    <property type="entry name" value="TPR-like_helical_dom_sf"/>
</dbReference>
<evidence type="ECO:0000256" key="6">
    <source>
        <dbReference type="SAM" id="MobiDB-lite"/>
    </source>
</evidence>
<gene>
    <name evidence="8" type="ORF">Pmar_PMAR005014</name>
</gene>
<keyword evidence="5" id="KW-0966">Cell projection</keyword>
<comment type="subcellular location">
    <subcellularLocation>
        <location evidence="1">Cell projection</location>
        <location evidence="1">Cilium</location>
    </subcellularLocation>
</comment>
<feature type="region of interest" description="Disordered" evidence="6">
    <location>
        <begin position="835"/>
        <end position="854"/>
    </location>
</feature>
<accession>C5LFN3</accession>
<dbReference type="GeneID" id="9037236"/>
<evidence type="ECO:0000256" key="2">
    <source>
        <dbReference type="ARBA" id="ARBA00022574"/>
    </source>
</evidence>
<dbReference type="Pfam" id="PF23878">
    <property type="entry name" value="TPR_ELP1"/>
    <property type="match status" value="1"/>
</dbReference>
<dbReference type="GO" id="GO:0005930">
    <property type="term" value="C:axoneme"/>
    <property type="evidence" value="ECO:0007669"/>
    <property type="project" value="TreeGrafter"/>
</dbReference>
<dbReference type="InParanoid" id="C5LFN3"/>
<dbReference type="EMBL" id="GG681552">
    <property type="protein sequence ID" value="EER04458.1"/>
    <property type="molecule type" value="Genomic_DNA"/>
</dbReference>
<keyword evidence="2" id="KW-0853">WD repeat</keyword>
<reference evidence="8 9" key="1">
    <citation type="submission" date="2008-07" db="EMBL/GenBank/DDBJ databases">
        <authorList>
            <person name="El-Sayed N."/>
            <person name="Caler E."/>
            <person name="Inman J."/>
            <person name="Amedeo P."/>
            <person name="Hass B."/>
            <person name="Wortman J."/>
        </authorList>
    </citation>
    <scope>NUCLEOTIDE SEQUENCE [LARGE SCALE GENOMIC DNA]</scope>
    <source>
        <strain evidence="9">ATCC 50983 / TXsc</strain>
    </source>
</reference>
<feature type="domain" description="ELP1 TPR" evidence="7">
    <location>
        <begin position="380"/>
        <end position="519"/>
    </location>
</feature>
<dbReference type="Gene3D" id="1.25.40.10">
    <property type="entry name" value="Tetratricopeptide repeat domain"/>
    <property type="match status" value="1"/>
</dbReference>
<dbReference type="GO" id="GO:0030992">
    <property type="term" value="C:intraciliary transport particle B"/>
    <property type="evidence" value="ECO:0007669"/>
    <property type="project" value="TreeGrafter"/>
</dbReference>
<evidence type="ECO:0000256" key="4">
    <source>
        <dbReference type="ARBA" id="ARBA00023069"/>
    </source>
</evidence>
<dbReference type="SUPFAM" id="SSF117289">
    <property type="entry name" value="Nucleoporin domain"/>
    <property type="match status" value="1"/>
</dbReference>
<dbReference type="RefSeq" id="XP_002772642.1">
    <property type="nucleotide sequence ID" value="XM_002772596.1"/>
</dbReference>
<dbReference type="Gene3D" id="1.25.40.470">
    <property type="match status" value="3"/>
</dbReference>
<keyword evidence="3" id="KW-0677">Repeat</keyword>
<evidence type="ECO:0000256" key="3">
    <source>
        <dbReference type="ARBA" id="ARBA00022737"/>
    </source>
</evidence>
<dbReference type="SUPFAM" id="SSF48452">
    <property type="entry name" value="TPR-like"/>
    <property type="match status" value="2"/>
</dbReference>
<evidence type="ECO:0000256" key="1">
    <source>
        <dbReference type="ARBA" id="ARBA00004138"/>
    </source>
</evidence>
<evidence type="ECO:0000313" key="9">
    <source>
        <dbReference type="Proteomes" id="UP000007800"/>
    </source>
</evidence>
<proteinExistence type="predicted"/>
<dbReference type="InterPro" id="IPR056166">
    <property type="entry name" value="TPR_ELP1"/>
</dbReference>
<dbReference type="GO" id="GO:0042073">
    <property type="term" value="P:intraciliary transport"/>
    <property type="evidence" value="ECO:0007669"/>
    <property type="project" value="TreeGrafter"/>
</dbReference>
<dbReference type="PANTHER" id="PTHR15722:SF2">
    <property type="entry name" value="INTRAFLAGELLAR TRANSPORT PROTEIN 172 HOMOLOG"/>
    <property type="match status" value="1"/>
</dbReference>
<sequence>MAFLFDANTIRVNDVRQAKALATIDHDCKIDWLSLNPGTAHRLLFRDNRHRLYLYDLQKHERLALLSDCNYVNWVPDSDVVVAQSRDELCVWYSIATPDRITKHAIKGDIEDIIRANGRTVVVVDESPNNQVEYELDEALINFSASVERGHFAMAVDVLEYLPLGPETTGMWRQLGLVALNALCLPVAERCYAVLGEVEMSRSDNGFHSVFENVLASQGIAEDSAPGTEFGLHHPTVMAAIAVMKKQFSIAEEVYIEHGHLEDAIRMYQSIHKYDEAIRLAEHHCYPDVMRLKTDYLQWLLQTHQEDLAGDLQEREGNYEKAIALFLKSGMAARAASVVAKHSQMNYSQELLQKIASSLKAVGCDGKAGELYEKMGMLQPAMDSYRRGHAYHRAIELATKHGQFAAVPMLHEEWGNHLMDNRQYEKAIEHFSQAKKPLKAVDAAVQGRQWSRAEHLLGVFEASEPDASVIPELRVLQEKLGDHFSSTRQHQKAERCFLSAGAVHKCVQMYITAQEHEQASKIAKAHMSQKDRIELYTSLAEKFENEGNTSQAEELYIVANEYDLAIEMYRKIEDYVNMIRLIRKHRPEILDDTYRTLGEQFESKGNFSKAEKYFCEGSGTMWESAVSMYRRNGRWEDAKRVAKACGGKSAFEKVVIEHAQASCRDSVAAARMIASTRLVDAAIDHSIGLEDYSGAMAIAEEFGGQHRIPDIRLKRAMNFEDIGRFADAEAEFLLASKPKEAIEMYTHQKDWPAALRVAEISNDKDSTISILEASARDLIDQGRLGEAENALIEAGKPQVIVEVYLAHDMHQEAVRVCRSHCPNLLSEVMKYSSSADTMSSSQQAPPQRPRLSAGSSARDLVAHAKLLEEAGEYSKAIDVYLEVSNADLSAEQIENVLVDSAVRVATHFLAQRYTEVANKAAKRLESLGRFGIAAELYESTDRIREAVDCLVKADEWERAIELTKQKLPSITASIEEQHRAALVKSGKTDQLAGRGDTVHALDAYARSNEWMKCLNLAETSAPQHLQHYVLQYVKVLVSENKSNEACNTLLRYGPYNDPESMQIYRVMASRLISNYTPVALEKDYETDLLHLRNLLLKLLSGHDSSSSRSPNALMKAATRDDANGLVEYLIVAHLIWIGSVCRNNAIDGSIICKAAVSLCRYCNLVPVDRVFYNAGFECKRCGDISMAFFFLNRYLDLVDAIRDPDSATIDNSDFLDTDIPSPYDINLPHAVHGDDHLVEEARDWVLGWSVDNRVQQQMKTRQCDGCENEIYAAALVCPKCDCRYSPCVVTGYPVLASSKVECTNCRAMANRDDWNEFIQKVRTCPWCMESQGRAL</sequence>
<dbReference type="OrthoDB" id="2186662at2759"/>
<evidence type="ECO:0000256" key="5">
    <source>
        <dbReference type="ARBA" id="ARBA00023273"/>
    </source>
</evidence>
<evidence type="ECO:0000259" key="7">
    <source>
        <dbReference type="Pfam" id="PF23878"/>
    </source>
</evidence>